<dbReference type="SUPFAM" id="SSF55804">
    <property type="entry name" value="Phoshotransferase/anion transport protein"/>
    <property type="match status" value="1"/>
</dbReference>
<feature type="domain" description="PTS EIIA type-2" evidence="1">
    <location>
        <begin position="1"/>
        <end position="138"/>
    </location>
</feature>
<dbReference type="PANTHER" id="PTHR47738">
    <property type="entry name" value="PTS SYSTEM FRUCTOSE-LIKE EIIA COMPONENT-RELATED"/>
    <property type="match status" value="1"/>
</dbReference>
<accession>A0A2I1MBK0</accession>
<proteinExistence type="predicted"/>
<dbReference type="Proteomes" id="UP000234335">
    <property type="component" value="Unassembled WGS sequence"/>
</dbReference>
<dbReference type="GO" id="GO:0030295">
    <property type="term" value="F:protein kinase activator activity"/>
    <property type="evidence" value="ECO:0007669"/>
    <property type="project" value="TreeGrafter"/>
</dbReference>
<dbReference type="PROSITE" id="PS51094">
    <property type="entry name" value="PTS_EIIA_TYPE_2"/>
    <property type="match status" value="1"/>
</dbReference>
<organism evidence="2 3">
    <name type="scientific">Anaerococcus octavius</name>
    <dbReference type="NCBI Taxonomy" id="54007"/>
    <lineage>
        <taxon>Bacteria</taxon>
        <taxon>Bacillati</taxon>
        <taxon>Bacillota</taxon>
        <taxon>Tissierellia</taxon>
        <taxon>Tissierellales</taxon>
        <taxon>Peptoniphilaceae</taxon>
        <taxon>Anaerococcus</taxon>
    </lineage>
</organism>
<evidence type="ECO:0000313" key="3">
    <source>
        <dbReference type="Proteomes" id="UP000234335"/>
    </source>
</evidence>
<evidence type="ECO:0000313" key="2">
    <source>
        <dbReference type="EMBL" id="PKZ17511.1"/>
    </source>
</evidence>
<sequence>MDRKNVIINLDLKNQDDVLDYLSKKACELDIAIDAESIKTDLINREKVMSTALIEPLAIPHSKSKNVLKNTIIFLRLNDFIDWSDSKVNIIIGIFSKEEGGEHINTLANLSRKLIDKEFLKFLQTASEDEIYENLKEVGE</sequence>
<dbReference type="CDD" id="cd00211">
    <property type="entry name" value="PTS_IIA_fru"/>
    <property type="match status" value="1"/>
</dbReference>
<reference evidence="2 3" key="1">
    <citation type="submission" date="2017-12" db="EMBL/GenBank/DDBJ databases">
        <title>Phylogenetic diversity of female urinary microbiome.</title>
        <authorList>
            <person name="Thomas-White K."/>
            <person name="Wolfe A.J."/>
        </authorList>
    </citation>
    <scope>NUCLEOTIDE SEQUENCE [LARGE SCALE GENOMIC DNA]</scope>
    <source>
        <strain evidence="2 3">UMB0119</strain>
    </source>
</reference>
<dbReference type="Gene3D" id="3.40.930.10">
    <property type="entry name" value="Mannitol-specific EII, Chain A"/>
    <property type="match status" value="1"/>
</dbReference>
<evidence type="ECO:0000259" key="1">
    <source>
        <dbReference type="PROSITE" id="PS51094"/>
    </source>
</evidence>
<comment type="caution">
    <text evidence="2">The sequence shown here is derived from an EMBL/GenBank/DDBJ whole genome shotgun (WGS) entry which is preliminary data.</text>
</comment>
<dbReference type="PANTHER" id="PTHR47738:SF1">
    <property type="entry name" value="NITROGEN REGULATORY PROTEIN"/>
    <property type="match status" value="1"/>
</dbReference>
<gene>
    <name evidence="2" type="ORF">CYJ34_02020</name>
</gene>
<dbReference type="InterPro" id="IPR002178">
    <property type="entry name" value="PTS_EIIA_type-2_dom"/>
</dbReference>
<dbReference type="EMBL" id="PKGS01000001">
    <property type="protein sequence ID" value="PKZ17511.1"/>
    <property type="molecule type" value="Genomic_DNA"/>
</dbReference>
<dbReference type="Pfam" id="PF00359">
    <property type="entry name" value="PTS_EIIA_2"/>
    <property type="match status" value="1"/>
</dbReference>
<protein>
    <recommendedName>
        <fullName evidence="1">PTS EIIA type-2 domain-containing protein</fullName>
    </recommendedName>
</protein>
<dbReference type="RefSeq" id="WP_101539671.1">
    <property type="nucleotide sequence ID" value="NZ_JAPJPW010000001.1"/>
</dbReference>
<name>A0A2I1MBK0_9FIRM</name>
<dbReference type="InterPro" id="IPR016152">
    <property type="entry name" value="PTrfase/Anion_transptr"/>
</dbReference>
<keyword evidence="3" id="KW-1185">Reference proteome</keyword>
<dbReference type="InterPro" id="IPR051541">
    <property type="entry name" value="PTS_SugarTrans_NitroReg"/>
</dbReference>
<dbReference type="AlphaFoldDB" id="A0A2I1MBK0"/>